<feature type="transmembrane region" description="Helical" evidence="2">
    <location>
        <begin position="180"/>
        <end position="198"/>
    </location>
</feature>
<gene>
    <name evidence="3" type="ORF">GCM10017559_79890</name>
</gene>
<keyword evidence="4" id="KW-1185">Reference proteome</keyword>
<feature type="transmembrane region" description="Helical" evidence="2">
    <location>
        <begin position="150"/>
        <end position="168"/>
    </location>
</feature>
<evidence type="ECO:0000256" key="2">
    <source>
        <dbReference type="SAM" id="Phobius"/>
    </source>
</evidence>
<dbReference type="EMBL" id="BAAAWD010000029">
    <property type="protein sequence ID" value="GAA3039584.1"/>
    <property type="molecule type" value="Genomic_DNA"/>
</dbReference>
<feature type="transmembrane region" description="Helical" evidence="2">
    <location>
        <begin position="85"/>
        <end position="112"/>
    </location>
</feature>
<evidence type="ECO:0000256" key="1">
    <source>
        <dbReference type="SAM" id="MobiDB-lite"/>
    </source>
</evidence>
<keyword evidence="2" id="KW-1133">Transmembrane helix</keyword>
<protein>
    <recommendedName>
        <fullName evidence="5">DUF2637 domain-containing protein</fullName>
    </recommendedName>
</protein>
<name>A0ABP6LG43_9ACTN</name>
<dbReference type="RefSeq" id="WP_344907047.1">
    <property type="nucleotide sequence ID" value="NZ_BAAAWD010000029.1"/>
</dbReference>
<feature type="region of interest" description="Disordered" evidence="1">
    <location>
        <begin position="1"/>
        <end position="27"/>
    </location>
</feature>
<organism evidence="3 4">
    <name type="scientific">Streptosporangium longisporum</name>
    <dbReference type="NCBI Taxonomy" id="46187"/>
    <lineage>
        <taxon>Bacteria</taxon>
        <taxon>Bacillati</taxon>
        <taxon>Actinomycetota</taxon>
        <taxon>Actinomycetes</taxon>
        <taxon>Streptosporangiales</taxon>
        <taxon>Streptosporangiaceae</taxon>
        <taxon>Streptosporangium</taxon>
    </lineage>
</organism>
<reference evidence="4" key="1">
    <citation type="journal article" date="2019" name="Int. J. Syst. Evol. Microbiol.">
        <title>The Global Catalogue of Microorganisms (GCM) 10K type strain sequencing project: providing services to taxonomists for standard genome sequencing and annotation.</title>
        <authorList>
            <consortium name="The Broad Institute Genomics Platform"/>
            <consortium name="The Broad Institute Genome Sequencing Center for Infectious Disease"/>
            <person name="Wu L."/>
            <person name="Ma J."/>
        </authorList>
    </citation>
    <scope>NUCLEOTIDE SEQUENCE [LARGE SCALE GENOMIC DNA]</scope>
    <source>
        <strain evidence="4">JCM 3106</strain>
    </source>
</reference>
<comment type="caution">
    <text evidence="3">The sequence shown here is derived from an EMBL/GenBank/DDBJ whole genome shotgun (WGS) entry which is preliminary data.</text>
</comment>
<feature type="region of interest" description="Disordered" evidence="1">
    <location>
        <begin position="445"/>
        <end position="473"/>
    </location>
</feature>
<dbReference type="Proteomes" id="UP001499930">
    <property type="component" value="Unassembled WGS sequence"/>
</dbReference>
<accession>A0ABP6LG43</accession>
<evidence type="ECO:0000313" key="4">
    <source>
        <dbReference type="Proteomes" id="UP001499930"/>
    </source>
</evidence>
<feature type="compositionally biased region" description="Basic and acidic residues" evidence="1">
    <location>
        <begin position="13"/>
        <end position="27"/>
    </location>
</feature>
<feature type="region of interest" description="Disordered" evidence="1">
    <location>
        <begin position="328"/>
        <end position="384"/>
    </location>
</feature>
<evidence type="ECO:0000313" key="3">
    <source>
        <dbReference type="EMBL" id="GAA3039584.1"/>
    </source>
</evidence>
<sequence length="473" mass="51936">MEHATDTAPAAPERAEPPRRWRSLAERRADAARARIDEQRARLQAERERLETEAEHARLRALLDEQTTTAATKRRNHRRTLRQRVSLAVVLAAANVGVNGAAVLGQILALMYGLKWEWWQAVPLAVVVESVAVNVGYLAHDKMIKGFSAYGLRLLSYAIGVGVGVFNYSHNSGLSQTEDFAGVFGAASVLSPVLWQIYSQWRHWETMREQGLLEQRPLRFPLLRWVIPSLRSETWAAFKHGVAEDIRSPQVALAEIRAMSATDAAWRGIGDVRAGLVDVQGNVLTVAELVIAEMDARDAVNTSAPIEAPPIVTREITQAVTELVTAEAAPGNDEVNTSATIECTPEPSAADLTPVTGAVTSDAADADDDEQDSDRVRPDEQDNRNAEKWIRGCIRNGRTPTYGDVAERYKFSRGWARLRVQAARAEMTTKGYRFLPGNVVQAPTKSVTANGSRSEHSEDIEMTTIGSAGGDER</sequence>
<proteinExistence type="predicted"/>
<keyword evidence="2" id="KW-0472">Membrane</keyword>
<feature type="compositionally biased region" description="Basic and acidic residues" evidence="1">
    <location>
        <begin position="373"/>
        <end position="384"/>
    </location>
</feature>
<evidence type="ECO:0008006" key="5">
    <source>
        <dbReference type="Google" id="ProtNLM"/>
    </source>
</evidence>
<keyword evidence="2" id="KW-0812">Transmembrane</keyword>
<feature type="transmembrane region" description="Helical" evidence="2">
    <location>
        <begin position="118"/>
        <end position="138"/>
    </location>
</feature>